<dbReference type="KEGG" id="pvp:105305387"/>
<dbReference type="Proteomes" id="UP000515202">
    <property type="component" value="Unplaced"/>
</dbReference>
<evidence type="ECO:0000313" key="8">
    <source>
        <dbReference type="Proteomes" id="UP000515202"/>
    </source>
</evidence>
<dbReference type="SMART" id="SM00043">
    <property type="entry name" value="CY"/>
    <property type="match status" value="1"/>
</dbReference>
<dbReference type="Pfam" id="PF00031">
    <property type="entry name" value="Cystatin"/>
    <property type="match status" value="1"/>
</dbReference>
<dbReference type="PROSITE" id="PS00287">
    <property type="entry name" value="CYSTATIN"/>
    <property type="match status" value="1"/>
</dbReference>
<evidence type="ECO:0000256" key="4">
    <source>
        <dbReference type="ARBA" id="ARBA00022690"/>
    </source>
</evidence>
<evidence type="ECO:0000256" key="1">
    <source>
        <dbReference type="ARBA" id="ARBA00004496"/>
    </source>
</evidence>
<evidence type="ECO:0000256" key="3">
    <source>
        <dbReference type="ARBA" id="ARBA00022490"/>
    </source>
</evidence>
<evidence type="ECO:0000256" key="5">
    <source>
        <dbReference type="ARBA" id="ARBA00022704"/>
    </source>
</evidence>
<dbReference type="GeneID" id="105305387"/>
<proteinExistence type="inferred from homology"/>
<dbReference type="InterPro" id="IPR001713">
    <property type="entry name" value="Prot_inh_stefin"/>
</dbReference>
<protein>
    <submittedName>
        <fullName evidence="9">Cystatin-B</fullName>
    </submittedName>
</protein>
<dbReference type="GO" id="GO:0005829">
    <property type="term" value="C:cytosol"/>
    <property type="evidence" value="ECO:0007669"/>
    <property type="project" value="TreeGrafter"/>
</dbReference>
<dbReference type="PANTHER" id="PTHR11414:SF22">
    <property type="entry name" value="CYSTATIN-B"/>
    <property type="match status" value="1"/>
</dbReference>
<comment type="similarity">
    <text evidence="2">Belongs to the cystatin family.</text>
</comment>
<accession>A0A6P6BV02</accession>
<dbReference type="SUPFAM" id="SSF54403">
    <property type="entry name" value="Cystatin/monellin"/>
    <property type="match status" value="1"/>
</dbReference>
<dbReference type="InterPro" id="IPR018073">
    <property type="entry name" value="Prot_inh_cystat_CS"/>
</dbReference>
<dbReference type="AlphaFoldDB" id="A0A6P6BV02"/>
<sequence length="111" mass="12742">MAPPTNSGAQGTKLLGQLPLQEGSNRIGPFCPLFQVKCQLEQKTKKKYPIFKAVEFKSQTVAGTNYFIKVQVDDSDFIHIRVFESLPHENRPVTLHDYQTDKSRHDELDYF</sequence>
<keyword evidence="3" id="KW-0963">Cytoplasm</keyword>
<dbReference type="GO" id="GO:0004869">
    <property type="term" value="F:cysteine-type endopeptidase inhibitor activity"/>
    <property type="evidence" value="ECO:0007669"/>
    <property type="project" value="UniProtKB-KW"/>
</dbReference>
<dbReference type="FunFam" id="3.10.450.10:FF:000001">
    <property type="entry name" value="Cystatin-A"/>
    <property type="match status" value="1"/>
</dbReference>
<keyword evidence="4" id="KW-0646">Protease inhibitor</keyword>
<keyword evidence="5" id="KW-0789">Thiol protease inhibitor</keyword>
<keyword evidence="6" id="KW-0007">Acetylation</keyword>
<comment type="subcellular location">
    <subcellularLocation>
        <location evidence="1">Cytoplasm</location>
    </subcellularLocation>
</comment>
<organism evidence="8 9">
    <name type="scientific">Pteropus vampyrus</name>
    <name type="common">Large flying fox</name>
    <dbReference type="NCBI Taxonomy" id="132908"/>
    <lineage>
        <taxon>Eukaryota</taxon>
        <taxon>Metazoa</taxon>
        <taxon>Chordata</taxon>
        <taxon>Craniata</taxon>
        <taxon>Vertebrata</taxon>
        <taxon>Euteleostomi</taxon>
        <taxon>Mammalia</taxon>
        <taxon>Eutheria</taxon>
        <taxon>Laurasiatheria</taxon>
        <taxon>Chiroptera</taxon>
        <taxon>Yinpterochiroptera</taxon>
        <taxon>Pteropodoidea</taxon>
        <taxon>Pteropodidae</taxon>
        <taxon>Pteropodinae</taxon>
        <taxon>Pteropus</taxon>
    </lineage>
</organism>
<feature type="domain" description="Cystatin" evidence="7">
    <location>
        <begin position="13"/>
        <end position="111"/>
    </location>
</feature>
<name>A0A6P6BV02_PTEVA</name>
<evidence type="ECO:0000313" key="9">
    <source>
        <dbReference type="RefSeq" id="XP_023378951.1"/>
    </source>
</evidence>
<evidence type="ECO:0000256" key="6">
    <source>
        <dbReference type="ARBA" id="ARBA00022990"/>
    </source>
</evidence>
<gene>
    <name evidence="9" type="primary">CSTB</name>
</gene>
<dbReference type="RefSeq" id="XP_023378951.1">
    <property type="nucleotide sequence ID" value="XM_023523183.1"/>
</dbReference>
<evidence type="ECO:0000256" key="2">
    <source>
        <dbReference type="ARBA" id="ARBA00009403"/>
    </source>
</evidence>
<dbReference type="OrthoDB" id="2429551at2759"/>
<dbReference type="InterPro" id="IPR046350">
    <property type="entry name" value="Cystatin_sf"/>
</dbReference>
<keyword evidence="8" id="KW-1185">Reference proteome</keyword>
<dbReference type="InterPro" id="IPR000010">
    <property type="entry name" value="Cystatin_dom"/>
</dbReference>
<dbReference type="PRINTS" id="PR00295">
    <property type="entry name" value="STEFINA"/>
</dbReference>
<dbReference type="PANTHER" id="PTHR11414">
    <property type="entry name" value="CYSTATIN FAMILY MEMBER"/>
    <property type="match status" value="1"/>
</dbReference>
<reference evidence="9" key="1">
    <citation type="submission" date="2025-08" db="UniProtKB">
        <authorList>
            <consortium name="RefSeq"/>
        </authorList>
    </citation>
    <scope>IDENTIFICATION</scope>
    <source>
        <tissue evidence="9">Kidney</tissue>
    </source>
</reference>
<evidence type="ECO:0000259" key="7">
    <source>
        <dbReference type="SMART" id="SM00043"/>
    </source>
</evidence>
<dbReference type="Gene3D" id="3.10.450.10">
    <property type="match status" value="1"/>
</dbReference>
<dbReference type="CDD" id="cd00042">
    <property type="entry name" value="CY"/>
    <property type="match status" value="1"/>
</dbReference>
<dbReference type="CTD" id="1476"/>